<gene>
    <name evidence="1" type="ORF">THAOC_30385</name>
</gene>
<name>K0RAB0_THAOC</name>
<comment type="caution">
    <text evidence="1">The sequence shown here is derived from an EMBL/GenBank/DDBJ whole genome shotgun (WGS) entry which is preliminary data.</text>
</comment>
<sequence>MTSAGAGKDAAAPSIAGLWQKTSASPLAVRCCLSKSSSRRRGVVVFKLRFFIRNCYKVGAGQSGSVSGSVRVCPSSLPRPSRLRPRSWSCLLAGCWSGYAMRAVTVIQPAGDYGSGGGVSFPRYAGARANPSLC</sequence>
<organism evidence="1 2">
    <name type="scientific">Thalassiosira oceanica</name>
    <name type="common">Marine diatom</name>
    <dbReference type="NCBI Taxonomy" id="159749"/>
    <lineage>
        <taxon>Eukaryota</taxon>
        <taxon>Sar</taxon>
        <taxon>Stramenopiles</taxon>
        <taxon>Ochrophyta</taxon>
        <taxon>Bacillariophyta</taxon>
        <taxon>Coscinodiscophyceae</taxon>
        <taxon>Thalassiosirophycidae</taxon>
        <taxon>Thalassiosirales</taxon>
        <taxon>Thalassiosiraceae</taxon>
        <taxon>Thalassiosira</taxon>
    </lineage>
</organism>
<dbReference type="Proteomes" id="UP000266841">
    <property type="component" value="Unassembled WGS sequence"/>
</dbReference>
<accession>K0RAB0</accession>
<evidence type="ECO:0000313" key="2">
    <source>
        <dbReference type="Proteomes" id="UP000266841"/>
    </source>
</evidence>
<dbReference type="AlphaFoldDB" id="K0RAB0"/>
<reference evidence="1 2" key="1">
    <citation type="journal article" date="2012" name="Genome Biol.">
        <title>Genome and low-iron response of an oceanic diatom adapted to chronic iron limitation.</title>
        <authorList>
            <person name="Lommer M."/>
            <person name="Specht M."/>
            <person name="Roy A.S."/>
            <person name="Kraemer L."/>
            <person name="Andreson R."/>
            <person name="Gutowska M.A."/>
            <person name="Wolf J."/>
            <person name="Bergner S.V."/>
            <person name="Schilhabel M.B."/>
            <person name="Klostermeier U.C."/>
            <person name="Beiko R.G."/>
            <person name="Rosenstiel P."/>
            <person name="Hippler M."/>
            <person name="Laroche J."/>
        </authorList>
    </citation>
    <scope>NUCLEOTIDE SEQUENCE [LARGE SCALE GENOMIC DNA]</scope>
    <source>
        <strain evidence="1 2">CCMP1005</strain>
    </source>
</reference>
<evidence type="ECO:0000313" key="1">
    <source>
        <dbReference type="EMBL" id="EJK50583.1"/>
    </source>
</evidence>
<dbReference type="EMBL" id="AGNL01043405">
    <property type="protein sequence ID" value="EJK50583.1"/>
    <property type="molecule type" value="Genomic_DNA"/>
</dbReference>
<keyword evidence="2" id="KW-1185">Reference proteome</keyword>
<proteinExistence type="predicted"/>
<protein>
    <submittedName>
        <fullName evidence="1">Uncharacterized protein</fullName>
    </submittedName>
</protein>